<reference evidence="2" key="1">
    <citation type="journal article" date="2010" name="Science">
        <title>Plasticity of animal genome architecture unmasked by rapid evolution of a pelagic tunicate.</title>
        <authorList>
            <person name="Denoeud F."/>
            <person name="Henriet S."/>
            <person name="Mungpakdee S."/>
            <person name="Aury J.M."/>
            <person name="Da Silva C."/>
            <person name="Brinkmann H."/>
            <person name="Mikhaleva J."/>
            <person name="Olsen L.C."/>
            <person name="Jubin C."/>
            <person name="Canestro C."/>
            <person name="Bouquet J.M."/>
            <person name="Danks G."/>
            <person name="Poulain J."/>
            <person name="Campsteijn C."/>
            <person name="Adamski M."/>
            <person name="Cross I."/>
            <person name="Yadetie F."/>
            <person name="Muffato M."/>
            <person name="Louis A."/>
            <person name="Butcher S."/>
            <person name="Tsagkogeorga G."/>
            <person name="Konrad A."/>
            <person name="Singh S."/>
            <person name="Jensen M.F."/>
            <person name="Cong E.H."/>
            <person name="Eikeseth-Otteraa H."/>
            <person name="Noel B."/>
            <person name="Anthouard V."/>
            <person name="Porcel B.M."/>
            <person name="Kachouri-Lafond R."/>
            <person name="Nishino A."/>
            <person name="Ugolini M."/>
            <person name="Chourrout P."/>
            <person name="Nishida H."/>
            <person name="Aasland R."/>
            <person name="Huzurbazar S."/>
            <person name="Westhof E."/>
            <person name="Delsuc F."/>
            <person name="Lehrach H."/>
            <person name="Reinhardt R."/>
            <person name="Weissenbach J."/>
            <person name="Roy S.W."/>
            <person name="Artiguenave F."/>
            <person name="Postlethwait J.H."/>
            <person name="Manak J.R."/>
            <person name="Thompson E.M."/>
            <person name="Jaillon O."/>
            <person name="Du Pasquier L."/>
            <person name="Boudinot P."/>
            <person name="Liberles D.A."/>
            <person name="Volff J.N."/>
            <person name="Philippe H."/>
            <person name="Lenhard B."/>
            <person name="Roest Crollius H."/>
            <person name="Wincker P."/>
            <person name="Chourrout D."/>
        </authorList>
    </citation>
    <scope>NUCLEOTIDE SEQUENCE [LARGE SCALE GENOMIC DNA]</scope>
</reference>
<feature type="compositionally biased region" description="Polar residues" evidence="1">
    <location>
        <begin position="16"/>
        <end position="26"/>
    </location>
</feature>
<proteinExistence type="predicted"/>
<feature type="region of interest" description="Disordered" evidence="1">
    <location>
        <begin position="1"/>
        <end position="110"/>
    </location>
</feature>
<sequence length="110" mass="12127">TAKSPNMLPPQMVPPQINNPHQRQGSYQGGFPEHTQMQNFNQPHFLDGPPHGQVPNGFGQQLPPHMQGAPGLGPHQGQHPGQEQYDNMQFNNMGQPPFNMGPGHGQQGFY</sequence>
<evidence type="ECO:0000256" key="1">
    <source>
        <dbReference type="SAM" id="MobiDB-lite"/>
    </source>
</evidence>
<dbReference type="EMBL" id="FN656742">
    <property type="protein sequence ID" value="CBY41927.1"/>
    <property type="molecule type" value="Genomic_DNA"/>
</dbReference>
<evidence type="ECO:0000313" key="2">
    <source>
        <dbReference type="EMBL" id="CBY41927.1"/>
    </source>
</evidence>
<feature type="non-terminal residue" evidence="2">
    <location>
        <position position="1"/>
    </location>
</feature>
<name>E4Z2J9_OIKDI</name>
<protein>
    <submittedName>
        <fullName evidence="2">Uncharacterized protein</fullName>
    </submittedName>
</protein>
<feature type="compositionally biased region" description="Low complexity" evidence="1">
    <location>
        <begin position="67"/>
        <end position="84"/>
    </location>
</feature>
<feature type="compositionally biased region" description="Polar residues" evidence="1">
    <location>
        <begin position="85"/>
        <end position="94"/>
    </location>
</feature>
<dbReference type="AlphaFoldDB" id="E4Z2J9"/>
<accession>E4Z2J9</accession>
<organism evidence="2">
    <name type="scientific">Oikopleura dioica</name>
    <name type="common">Tunicate</name>
    <dbReference type="NCBI Taxonomy" id="34765"/>
    <lineage>
        <taxon>Eukaryota</taxon>
        <taxon>Metazoa</taxon>
        <taxon>Chordata</taxon>
        <taxon>Tunicata</taxon>
        <taxon>Appendicularia</taxon>
        <taxon>Copelata</taxon>
        <taxon>Oikopleuridae</taxon>
        <taxon>Oikopleura</taxon>
    </lineage>
</organism>
<dbReference type="Proteomes" id="UP000011014">
    <property type="component" value="Unassembled WGS sequence"/>
</dbReference>
<gene>
    <name evidence="2" type="ORF">GSOID_T00024025001</name>
</gene>